<comment type="caution">
    <text evidence="1">The sequence shown here is derived from an EMBL/GenBank/DDBJ whole genome shotgun (WGS) entry which is preliminary data.</text>
</comment>
<dbReference type="EMBL" id="BGPR01024102">
    <property type="protein sequence ID" value="GBN91861.1"/>
    <property type="molecule type" value="Genomic_DNA"/>
</dbReference>
<dbReference type="Proteomes" id="UP000499080">
    <property type="component" value="Unassembled WGS sequence"/>
</dbReference>
<name>A0A4Y2SV52_ARAVE</name>
<dbReference type="AlphaFoldDB" id="A0A4Y2SV52"/>
<evidence type="ECO:0000313" key="1">
    <source>
        <dbReference type="EMBL" id="GBN91861.1"/>
    </source>
</evidence>
<protein>
    <submittedName>
        <fullName evidence="1">Uncharacterized protein</fullName>
    </submittedName>
</protein>
<proteinExistence type="predicted"/>
<sequence>MGGWGGVFDRWEWKGGSIVGEVQDLGFLDGEGIFLPSSELPYFLGHFWGPSSSPPPLFLSSYVLPPPLPEDIAWGFPGAEEEFRFRSIWNFPPWPTLYPFLSKQLSLVLVLERER</sequence>
<gene>
    <name evidence="1" type="ORF">AVEN_31606_1</name>
</gene>
<reference evidence="1 2" key="1">
    <citation type="journal article" date="2019" name="Sci. Rep.">
        <title>Orb-weaving spider Araneus ventricosus genome elucidates the spidroin gene catalogue.</title>
        <authorList>
            <person name="Kono N."/>
            <person name="Nakamura H."/>
            <person name="Ohtoshi R."/>
            <person name="Moran D.A.P."/>
            <person name="Shinohara A."/>
            <person name="Yoshida Y."/>
            <person name="Fujiwara M."/>
            <person name="Mori M."/>
            <person name="Tomita M."/>
            <person name="Arakawa K."/>
        </authorList>
    </citation>
    <scope>NUCLEOTIDE SEQUENCE [LARGE SCALE GENOMIC DNA]</scope>
</reference>
<evidence type="ECO:0000313" key="2">
    <source>
        <dbReference type="Proteomes" id="UP000499080"/>
    </source>
</evidence>
<accession>A0A4Y2SV52</accession>
<keyword evidence="2" id="KW-1185">Reference proteome</keyword>
<organism evidence="1 2">
    <name type="scientific">Araneus ventricosus</name>
    <name type="common">Orbweaver spider</name>
    <name type="synonym">Epeira ventricosa</name>
    <dbReference type="NCBI Taxonomy" id="182803"/>
    <lineage>
        <taxon>Eukaryota</taxon>
        <taxon>Metazoa</taxon>
        <taxon>Ecdysozoa</taxon>
        <taxon>Arthropoda</taxon>
        <taxon>Chelicerata</taxon>
        <taxon>Arachnida</taxon>
        <taxon>Araneae</taxon>
        <taxon>Araneomorphae</taxon>
        <taxon>Entelegynae</taxon>
        <taxon>Araneoidea</taxon>
        <taxon>Araneidae</taxon>
        <taxon>Araneus</taxon>
    </lineage>
</organism>